<keyword evidence="3" id="KW-1185">Reference proteome</keyword>
<evidence type="ECO:0000256" key="1">
    <source>
        <dbReference type="SAM" id="MobiDB-lite"/>
    </source>
</evidence>
<evidence type="ECO:0000313" key="2">
    <source>
        <dbReference type="EMBL" id="KAG0719522.1"/>
    </source>
</evidence>
<gene>
    <name evidence="2" type="ORF">GWK47_050299</name>
</gene>
<feature type="compositionally biased region" description="Basic and acidic residues" evidence="1">
    <location>
        <begin position="108"/>
        <end position="120"/>
    </location>
</feature>
<reference evidence="2" key="1">
    <citation type="submission" date="2020-07" db="EMBL/GenBank/DDBJ databases">
        <title>The High-quality genome of the commercially important snow crab, Chionoecetes opilio.</title>
        <authorList>
            <person name="Jeong J.-H."/>
            <person name="Ryu S."/>
        </authorList>
    </citation>
    <scope>NUCLEOTIDE SEQUENCE</scope>
    <source>
        <strain evidence="2">MADBK_172401_WGS</strain>
        <tissue evidence="2">Digestive gland</tissue>
    </source>
</reference>
<sequence>MGRPDLIFINRQNLFLHHQISPVPCVDPTTSLSFFIFLLILFPYPPHLDITTEKQTGTISRPLLKRLAYATTLRVKHLRHLTNRPRESKTLSWMPSTPTHPQYIHHNTYRDSSPHTENSDSSHATDTVHTTTSFASRECSGISIFFGDTYLPAYRKTTMYTGTTSYNAPNYTESPLLPNFGHEYDH</sequence>
<protein>
    <submittedName>
        <fullName evidence="2">Uncharacterized protein</fullName>
    </submittedName>
</protein>
<accession>A0A8J5CTS2</accession>
<name>A0A8J5CTS2_CHIOP</name>
<organism evidence="2 3">
    <name type="scientific">Chionoecetes opilio</name>
    <name type="common">Atlantic snow crab</name>
    <name type="synonym">Cancer opilio</name>
    <dbReference type="NCBI Taxonomy" id="41210"/>
    <lineage>
        <taxon>Eukaryota</taxon>
        <taxon>Metazoa</taxon>
        <taxon>Ecdysozoa</taxon>
        <taxon>Arthropoda</taxon>
        <taxon>Crustacea</taxon>
        <taxon>Multicrustacea</taxon>
        <taxon>Malacostraca</taxon>
        <taxon>Eumalacostraca</taxon>
        <taxon>Eucarida</taxon>
        <taxon>Decapoda</taxon>
        <taxon>Pleocyemata</taxon>
        <taxon>Brachyura</taxon>
        <taxon>Eubrachyura</taxon>
        <taxon>Majoidea</taxon>
        <taxon>Majidae</taxon>
        <taxon>Chionoecetes</taxon>
    </lineage>
</organism>
<proteinExistence type="predicted"/>
<comment type="caution">
    <text evidence="2">The sequence shown here is derived from an EMBL/GenBank/DDBJ whole genome shotgun (WGS) entry which is preliminary data.</text>
</comment>
<dbReference type="EMBL" id="JACEEZ010014395">
    <property type="protein sequence ID" value="KAG0719522.1"/>
    <property type="molecule type" value="Genomic_DNA"/>
</dbReference>
<feature type="region of interest" description="Disordered" evidence="1">
    <location>
        <begin position="162"/>
        <end position="186"/>
    </location>
</feature>
<feature type="region of interest" description="Disordered" evidence="1">
    <location>
        <begin position="106"/>
        <end position="129"/>
    </location>
</feature>
<dbReference type="AlphaFoldDB" id="A0A8J5CTS2"/>
<evidence type="ECO:0000313" key="3">
    <source>
        <dbReference type="Proteomes" id="UP000770661"/>
    </source>
</evidence>
<dbReference type="Proteomes" id="UP000770661">
    <property type="component" value="Unassembled WGS sequence"/>
</dbReference>
<feature type="compositionally biased region" description="Polar residues" evidence="1">
    <location>
        <begin position="162"/>
        <end position="173"/>
    </location>
</feature>